<accession>A0AA88JSN2</accession>
<dbReference type="EMBL" id="QRFF01000001">
    <property type="protein sequence ID" value="KAA3504383.1"/>
    <property type="molecule type" value="Genomic_DNA"/>
</dbReference>
<organism evidence="1 2">
    <name type="scientific">Rhizobium rhizogenes</name>
    <name type="common">Agrobacterium rhizogenes</name>
    <dbReference type="NCBI Taxonomy" id="359"/>
    <lineage>
        <taxon>Bacteria</taxon>
        <taxon>Pseudomonadati</taxon>
        <taxon>Pseudomonadota</taxon>
        <taxon>Alphaproteobacteria</taxon>
        <taxon>Hyphomicrobiales</taxon>
        <taxon>Rhizobiaceae</taxon>
        <taxon>Rhizobium/Agrobacterium group</taxon>
        <taxon>Rhizobium</taxon>
    </lineage>
</organism>
<protein>
    <submittedName>
        <fullName evidence="1">Uncharacterized protein</fullName>
    </submittedName>
</protein>
<gene>
    <name evidence="1" type="ORF">DXM27_03870</name>
</gene>
<comment type="caution">
    <text evidence="1">The sequence shown here is derived from an EMBL/GenBank/DDBJ whole genome shotgun (WGS) entry which is preliminary data.</text>
</comment>
<dbReference type="Proteomes" id="UP000473658">
    <property type="component" value="Unassembled WGS sequence"/>
</dbReference>
<dbReference type="AlphaFoldDB" id="A0AA88JSN2"/>
<evidence type="ECO:0000313" key="2">
    <source>
        <dbReference type="Proteomes" id="UP000473658"/>
    </source>
</evidence>
<name>A0AA88JSN2_RHIRH</name>
<reference evidence="1 2" key="1">
    <citation type="submission" date="2018-08" db="EMBL/GenBank/DDBJ databases">
        <title>Crown Gall in kiwifruit.</title>
        <authorList>
            <person name="Visnovsky S.B."/>
            <person name="Pitman A.R."/>
        </authorList>
    </citation>
    <scope>NUCLEOTIDE SEQUENCE [LARGE SCALE GENOMIC DNA]</scope>
    <source>
        <strain evidence="1 2">SBV_302_78_2</strain>
    </source>
</reference>
<sequence>MENESSFADNYALKIEVPSFKYLESTWRNWRIWAIDHHVENGMVRLNVFAEPADGDEAKLEQSFHFMLDKEGCKASERFLAFCVACGIRDEISNTRELLGRFFSMRNDGKYAIDFMPFEPRKVVA</sequence>
<dbReference type="RefSeq" id="WP_149897836.1">
    <property type="nucleotide sequence ID" value="NZ_QRFF01000001.1"/>
</dbReference>
<evidence type="ECO:0000313" key="1">
    <source>
        <dbReference type="EMBL" id="KAA3504383.1"/>
    </source>
</evidence>
<proteinExistence type="predicted"/>